<dbReference type="AlphaFoldDB" id="A0A7L1XIJ1"/>
<dbReference type="SUPFAM" id="SSF51283">
    <property type="entry name" value="dUTPase-like"/>
    <property type="match status" value="1"/>
</dbReference>
<proteinExistence type="predicted"/>
<dbReference type="InterPro" id="IPR036157">
    <property type="entry name" value="dUTPase-like_sf"/>
</dbReference>
<dbReference type="InterPro" id="IPR051592">
    <property type="entry name" value="HERV-K_Pro_peptidase_A2"/>
</dbReference>
<dbReference type="OrthoDB" id="9900537at2759"/>
<protein>
    <submittedName>
        <fullName evidence="5">POK9 protein</fullName>
    </submittedName>
</protein>
<comment type="caution">
    <text evidence="5">The sequence shown here is derived from an EMBL/GenBank/DDBJ whole genome shotgun (WGS) entry which is preliminary data.</text>
</comment>
<dbReference type="Gene3D" id="2.40.70.10">
    <property type="entry name" value="Acid Proteases"/>
    <property type="match status" value="1"/>
</dbReference>
<dbReference type="InterPro" id="IPR033704">
    <property type="entry name" value="dUTPase_trimeric"/>
</dbReference>
<feature type="domain" description="Peptidase A2" evidence="4">
    <location>
        <begin position="143"/>
        <end position="157"/>
    </location>
</feature>
<dbReference type="Pfam" id="PF00692">
    <property type="entry name" value="dUTPase"/>
    <property type="match status" value="1"/>
</dbReference>
<dbReference type="PROSITE" id="PS50175">
    <property type="entry name" value="ASP_PROT_RETROV"/>
    <property type="match status" value="1"/>
</dbReference>
<keyword evidence="3" id="KW-0378">Hydrolase</keyword>
<evidence type="ECO:0000256" key="1">
    <source>
        <dbReference type="ARBA" id="ARBA00022670"/>
    </source>
</evidence>
<dbReference type="Gene3D" id="2.70.40.10">
    <property type="match status" value="1"/>
</dbReference>
<dbReference type="InterPro" id="IPR001969">
    <property type="entry name" value="Aspartic_peptidase_AS"/>
</dbReference>
<dbReference type="CDD" id="cd07557">
    <property type="entry name" value="trimeric_dUTPase"/>
    <property type="match status" value="1"/>
</dbReference>
<name>A0A7L1XIJ1_9AVES</name>
<dbReference type="InterPro" id="IPR021109">
    <property type="entry name" value="Peptidase_aspartic_dom_sf"/>
</dbReference>
<dbReference type="GO" id="GO:0004190">
    <property type="term" value="F:aspartic-type endopeptidase activity"/>
    <property type="evidence" value="ECO:0007669"/>
    <property type="project" value="UniProtKB-KW"/>
</dbReference>
<dbReference type="InterPro" id="IPR001995">
    <property type="entry name" value="Peptidase_A2_cat"/>
</dbReference>
<evidence type="ECO:0000313" key="6">
    <source>
        <dbReference type="Proteomes" id="UP000565698"/>
    </source>
</evidence>
<feature type="non-terminal residue" evidence="5">
    <location>
        <position position="1"/>
    </location>
</feature>
<feature type="non-terminal residue" evidence="5">
    <location>
        <position position="157"/>
    </location>
</feature>
<keyword evidence="1" id="KW-0645">Protease</keyword>
<evidence type="ECO:0000256" key="3">
    <source>
        <dbReference type="ARBA" id="ARBA00022801"/>
    </source>
</evidence>
<dbReference type="EMBL" id="VXBW01004215">
    <property type="protein sequence ID" value="NXP08879.1"/>
    <property type="molecule type" value="Genomic_DNA"/>
</dbReference>
<evidence type="ECO:0000313" key="5">
    <source>
        <dbReference type="EMBL" id="NXP08879.1"/>
    </source>
</evidence>
<dbReference type="PANTHER" id="PTHR19422:SF123">
    <property type="entry name" value="RT1 CLASS I, LOCUS CE15"/>
    <property type="match status" value="1"/>
</dbReference>
<accession>A0A7L1XIJ1</accession>
<keyword evidence="2" id="KW-0064">Aspartyl protease</keyword>
<dbReference type="InterPro" id="IPR029054">
    <property type="entry name" value="dUTPase-like"/>
</dbReference>
<dbReference type="PROSITE" id="PS00141">
    <property type="entry name" value="ASP_PROTEASE"/>
    <property type="match status" value="1"/>
</dbReference>
<dbReference type="PANTHER" id="PTHR19422">
    <property type="entry name" value="GAG RETROVIRAL POLYPROTEIN"/>
    <property type="match status" value="1"/>
</dbReference>
<dbReference type="Proteomes" id="UP000565698">
    <property type="component" value="Unassembled WGS sequence"/>
</dbReference>
<organism evidence="5 6">
    <name type="scientific">Thinocorus orbignyianus</name>
    <dbReference type="NCBI Taxonomy" id="161742"/>
    <lineage>
        <taxon>Eukaryota</taxon>
        <taxon>Metazoa</taxon>
        <taxon>Chordata</taxon>
        <taxon>Craniata</taxon>
        <taxon>Vertebrata</taxon>
        <taxon>Euteleostomi</taxon>
        <taxon>Archelosauria</taxon>
        <taxon>Archosauria</taxon>
        <taxon>Dinosauria</taxon>
        <taxon>Saurischia</taxon>
        <taxon>Theropoda</taxon>
        <taxon>Coelurosauria</taxon>
        <taxon>Aves</taxon>
        <taxon>Neognathae</taxon>
        <taxon>Neoaves</taxon>
        <taxon>Aequornithes</taxon>
        <taxon>Ciconiiformes</taxon>
        <taxon>Thinocoridae</taxon>
        <taxon>Thinocorus</taxon>
    </lineage>
</organism>
<sequence>AGSAGLDLATSHTVTLLSSSVHLLPTNISGPLPPRTQALLGKSSTTLSGLFVLTGVVDSDSTDEIKIVTWTPFPPCTIPKGSRIAQLILIPAGTNSSVPSPPHQRRGGFGSMGNLQILWVQSISQKRSICQCTLICGGQQVVLNGIIDTGADVTVIS</sequence>
<reference evidence="5 6" key="1">
    <citation type="submission" date="2019-09" db="EMBL/GenBank/DDBJ databases">
        <title>Bird 10,000 Genomes (B10K) Project - Family phase.</title>
        <authorList>
            <person name="Zhang G."/>
        </authorList>
    </citation>
    <scope>NUCLEOTIDE SEQUENCE [LARGE SCALE GENOMIC DNA]</scope>
    <source>
        <strain evidence="5">B10K-DU-002-47</strain>
        <tissue evidence="5">Muscle</tissue>
    </source>
</reference>
<dbReference type="GO" id="GO:0006508">
    <property type="term" value="P:proteolysis"/>
    <property type="evidence" value="ECO:0007669"/>
    <property type="project" value="UniProtKB-KW"/>
</dbReference>
<evidence type="ECO:0000259" key="4">
    <source>
        <dbReference type="PROSITE" id="PS50175"/>
    </source>
</evidence>
<keyword evidence="6" id="KW-1185">Reference proteome</keyword>
<evidence type="ECO:0000256" key="2">
    <source>
        <dbReference type="ARBA" id="ARBA00022750"/>
    </source>
</evidence>
<gene>
    <name evidence="5" type="primary">Ervk9_0</name>
    <name evidence="5" type="ORF">THIORB_R08723</name>
</gene>